<dbReference type="SUPFAM" id="SSF56672">
    <property type="entry name" value="DNA/RNA polymerases"/>
    <property type="match status" value="1"/>
</dbReference>
<dbReference type="Gene3D" id="1.10.287.260">
    <property type="match status" value="1"/>
</dbReference>
<evidence type="ECO:0000256" key="9">
    <source>
        <dbReference type="RuleBase" id="RU003805"/>
    </source>
</evidence>
<dbReference type="PROSITE" id="PS00900">
    <property type="entry name" value="RNA_POL_PHAGE_1"/>
    <property type="match status" value="1"/>
</dbReference>
<accession>A0A9N9FFP5</accession>
<dbReference type="InterPro" id="IPR024075">
    <property type="entry name" value="DNA-dir_RNA_pol_helix_hairp_sf"/>
</dbReference>
<dbReference type="EC" id="2.7.7.6" evidence="2 9"/>
<comment type="caution">
    <text evidence="11">The sequence shown here is derived from an EMBL/GenBank/DDBJ whole genome shotgun (WGS) entry which is preliminary data.</text>
</comment>
<dbReference type="InterPro" id="IPR037159">
    <property type="entry name" value="RNA_POL_N_sf"/>
</dbReference>
<proteinExistence type="inferred from homology"/>
<dbReference type="Gene3D" id="1.10.287.280">
    <property type="match status" value="1"/>
</dbReference>
<comment type="similarity">
    <text evidence="1 9">Belongs to the phage and mitochondrial RNA polymerase family.</text>
</comment>
<keyword evidence="12" id="KW-1185">Reference proteome</keyword>
<dbReference type="InterPro" id="IPR046950">
    <property type="entry name" value="DNA-dir_Rpol_C_phage-type"/>
</dbReference>
<keyword evidence="5 9" id="KW-0548">Nucleotidyltransferase</keyword>
<keyword evidence="4 9" id="KW-0808">Transferase</keyword>
<comment type="catalytic activity">
    <reaction evidence="8 9">
        <text>RNA(n) + a ribonucleoside 5'-triphosphate = RNA(n+1) + diphosphate</text>
        <dbReference type="Rhea" id="RHEA:21248"/>
        <dbReference type="Rhea" id="RHEA-COMP:14527"/>
        <dbReference type="Rhea" id="RHEA-COMP:17342"/>
        <dbReference type="ChEBI" id="CHEBI:33019"/>
        <dbReference type="ChEBI" id="CHEBI:61557"/>
        <dbReference type="ChEBI" id="CHEBI:140395"/>
        <dbReference type="EC" id="2.7.7.6"/>
    </reaction>
</comment>
<dbReference type="PROSITE" id="PS00489">
    <property type="entry name" value="RNA_POL_PHAGE_2"/>
    <property type="match status" value="1"/>
</dbReference>
<dbReference type="Gene3D" id="1.10.1320.10">
    <property type="entry name" value="DNA-directed RNA polymerase, N-terminal domain"/>
    <property type="match status" value="1"/>
</dbReference>
<comment type="function">
    <text evidence="9">DNA-dependent RNA polymerase catalyzes the transcription of DNA into RNA using the four ribonucleoside triphosphates as substrates.</text>
</comment>
<evidence type="ECO:0000256" key="2">
    <source>
        <dbReference type="ARBA" id="ARBA00012418"/>
    </source>
</evidence>
<evidence type="ECO:0000256" key="7">
    <source>
        <dbReference type="ARBA" id="ARBA00023163"/>
    </source>
</evidence>
<dbReference type="Proteomes" id="UP000789570">
    <property type="component" value="Unassembled WGS sequence"/>
</dbReference>
<dbReference type="InterPro" id="IPR043502">
    <property type="entry name" value="DNA/RNA_pol_sf"/>
</dbReference>
<keyword evidence="6" id="KW-0809">Transit peptide</keyword>
<keyword evidence="7 9" id="KW-0804">Transcription</keyword>
<evidence type="ECO:0000259" key="10">
    <source>
        <dbReference type="SMART" id="SM01311"/>
    </source>
</evidence>
<evidence type="ECO:0000313" key="12">
    <source>
        <dbReference type="Proteomes" id="UP000789570"/>
    </source>
</evidence>
<evidence type="ECO:0000313" key="11">
    <source>
        <dbReference type="EMBL" id="CAG8530398.1"/>
    </source>
</evidence>
<evidence type="ECO:0000256" key="4">
    <source>
        <dbReference type="ARBA" id="ARBA00022679"/>
    </source>
</evidence>
<evidence type="ECO:0000256" key="1">
    <source>
        <dbReference type="ARBA" id="ARBA00009493"/>
    </source>
</evidence>
<dbReference type="SMART" id="SM01311">
    <property type="entry name" value="RPOL_N"/>
    <property type="match status" value="1"/>
</dbReference>
<dbReference type="InterPro" id="IPR029262">
    <property type="entry name" value="RPOL_N"/>
</dbReference>
<dbReference type="GO" id="GO:0006390">
    <property type="term" value="P:mitochondrial transcription"/>
    <property type="evidence" value="ECO:0007669"/>
    <property type="project" value="TreeGrafter"/>
</dbReference>
<dbReference type="Gene3D" id="1.25.40.10">
    <property type="entry name" value="Tetratricopeptide repeat domain"/>
    <property type="match status" value="1"/>
</dbReference>
<feature type="non-terminal residue" evidence="11">
    <location>
        <position position="1307"/>
    </location>
</feature>
<reference evidence="11" key="1">
    <citation type="submission" date="2021-06" db="EMBL/GenBank/DDBJ databases">
        <authorList>
            <person name="Kallberg Y."/>
            <person name="Tangrot J."/>
            <person name="Rosling A."/>
        </authorList>
    </citation>
    <scope>NUCLEOTIDE SEQUENCE</scope>
    <source>
        <strain evidence="11">UK204</strain>
    </source>
</reference>
<protein>
    <recommendedName>
        <fullName evidence="2 9">DNA-directed RNA polymerase</fullName>
        <ecNumber evidence="2 9">2.7.7.6</ecNumber>
    </recommendedName>
</protein>
<sequence length="1307" mass="148786">MIKFIRSKHISRSNLHSNLREYRYINSSISFKSCNIIKRLENKTTVQFTKTSEFSPVQTIACNNYSTATEHVSVSSVSSKLNYISPDPLNINSQLVILPQPRYTPREAGKIHSGAFSEHLAVLRACLKIGEIERARHILSSLNKQCTNDAKQYLDIKLHNEFIEAYLEAKPPRINEALQWFDQLNYHGLTPDLATFSILIRGYLRLDLDLLGYSMLNVLVKEIEECGYSFEQLIESNLLSDKETEKVLHLLRTDPESNTASKELLKKIENVIENQNPVLNEELSLDEPVPTKSFGVKIMKNALLAIKERELDLVKRQIKLEENALQAAMGRWKHENEQRNRKDKLAGLQKNVLKKSMWMWHEKLTPLIQEELERCKNKETLLTDKERASYGPFLQLLNAEKLSAITILELLRQHGVGGVIEGMKTTRAVLSIGKAVENEYNSEQLKKKQNRNSAFKKDLNVHELFSSGKLFNMAIRREAAKIETKDMETNWNPEWPITVRAKVGSILASMLLECANIPTTTINHETNEEICMEAPAFYHSYIQHRGKRIGVIKLNPQLIQYLSKEPVRDSVHPRMLPMLVHPRPWLTFNSGGYLTSPSMNLIISVICSSRYSKKKRGLRLGLNFDAIIEFVLFQSYSWSKSQSQSPYAMRAKDCPEQLAYLQKASEEGYLDRVFAGLDVLGSTCWVVNKKVYKIVLEVWNKGEALGKIPPAEIDLKAPAKPENYETEMHAKVKWFKECRAISRKISNNHSERCTANYKVDIAGAFLNETMYFPHSLDFRGRAYPIPPLFNHLGNDLCRGLLLFKEAKPLGKNGLNWLKIQIANLVGFDKASFEDRIKFTNDHIEDVKDSAINPLNGKCWWKEAEDPWQCLAACFELHEALESSDPAKHLSQIPIHQDGTCNGLQHYAALGGDLEGAKQVNLYPSDKPFDIYTGVATRVNELLASDAKKDDELAIISCGKITRKVVKQTVMTSVYGVTFVGARLQIESRLKEIEDIPQEKVRDLSLYITKLVFKCLGEMFHGARAIQDWLVECAKRISKSVPSEVVFSDQSLSEHRIEGKNFMDNDLENLQDSSGNGNEENNMNNNINEINDDEENKHNNLTNKKRSIVIIPPSKPGLNQMTTVVWTTPLDLPIVQPYRKLGKKAVKTNLQTINIEDPGVPSPVNSIKQRAAFPPNFIHSLDATHMLMTALGCKEKNLEFASVHDSFWTHACDVEVMNETIRDQFVKLHEQPIMENLRNEFIKRYKGYKVPIKIVPNSQKNKDSKLREFANTLSANDIIDLGNEAAKSIIDITEFDSISDDLLDEEHD</sequence>
<dbReference type="GO" id="GO:0034245">
    <property type="term" value="C:mitochondrial DNA-directed RNA polymerase complex"/>
    <property type="evidence" value="ECO:0007669"/>
    <property type="project" value="TreeGrafter"/>
</dbReference>
<gene>
    <name evidence="11" type="ORF">FCALED_LOCUS5147</name>
</gene>
<keyword evidence="3 9" id="KW-0240">DNA-directed RNA polymerase</keyword>
<dbReference type="InterPro" id="IPR011990">
    <property type="entry name" value="TPR-like_helical_dom_sf"/>
</dbReference>
<dbReference type="PANTHER" id="PTHR10102">
    <property type="entry name" value="DNA-DIRECTED RNA POLYMERASE, MITOCHONDRIAL"/>
    <property type="match status" value="1"/>
</dbReference>
<organism evidence="11 12">
    <name type="scientific">Funneliformis caledonium</name>
    <dbReference type="NCBI Taxonomy" id="1117310"/>
    <lineage>
        <taxon>Eukaryota</taxon>
        <taxon>Fungi</taxon>
        <taxon>Fungi incertae sedis</taxon>
        <taxon>Mucoromycota</taxon>
        <taxon>Glomeromycotina</taxon>
        <taxon>Glomeromycetes</taxon>
        <taxon>Glomerales</taxon>
        <taxon>Glomeraceae</taxon>
        <taxon>Funneliformis</taxon>
    </lineage>
</organism>
<dbReference type="GO" id="GO:0001018">
    <property type="term" value="F:mitochondrial promoter sequence-specific DNA binding"/>
    <property type="evidence" value="ECO:0007669"/>
    <property type="project" value="TreeGrafter"/>
</dbReference>
<evidence type="ECO:0000256" key="8">
    <source>
        <dbReference type="ARBA" id="ARBA00048552"/>
    </source>
</evidence>
<dbReference type="Gene3D" id="1.10.150.20">
    <property type="entry name" value="5' to 3' exonuclease, C-terminal subdomain"/>
    <property type="match status" value="1"/>
</dbReference>
<name>A0A9N9FFP5_9GLOM</name>
<feature type="domain" description="DNA-directed RNA polymerase N-terminal" evidence="10">
    <location>
        <begin position="315"/>
        <end position="682"/>
    </location>
</feature>
<dbReference type="Pfam" id="PF14700">
    <property type="entry name" value="RPOL_N"/>
    <property type="match status" value="2"/>
</dbReference>
<dbReference type="OrthoDB" id="276422at2759"/>
<dbReference type="GO" id="GO:0003899">
    <property type="term" value="F:DNA-directed RNA polymerase activity"/>
    <property type="evidence" value="ECO:0007669"/>
    <property type="project" value="UniProtKB-EC"/>
</dbReference>
<dbReference type="InterPro" id="IPR002092">
    <property type="entry name" value="DNA-dir_Rpol_phage-type"/>
</dbReference>
<dbReference type="FunFam" id="1.10.287.280:FF:000001">
    <property type="entry name" value="DNA-directed RNA polymerase"/>
    <property type="match status" value="1"/>
</dbReference>
<evidence type="ECO:0000256" key="6">
    <source>
        <dbReference type="ARBA" id="ARBA00022946"/>
    </source>
</evidence>
<dbReference type="Pfam" id="PF00940">
    <property type="entry name" value="RNA_pol"/>
    <property type="match status" value="1"/>
</dbReference>
<evidence type="ECO:0000256" key="3">
    <source>
        <dbReference type="ARBA" id="ARBA00022478"/>
    </source>
</evidence>
<dbReference type="EMBL" id="CAJVPQ010001066">
    <property type="protein sequence ID" value="CAG8530398.1"/>
    <property type="molecule type" value="Genomic_DNA"/>
</dbReference>
<evidence type="ECO:0000256" key="5">
    <source>
        <dbReference type="ARBA" id="ARBA00022695"/>
    </source>
</evidence>
<dbReference type="PANTHER" id="PTHR10102:SF0">
    <property type="entry name" value="DNA-DIRECTED RNA POLYMERASE, MITOCHONDRIAL"/>
    <property type="match status" value="1"/>
</dbReference>